<dbReference type="Proteomes" id="UP000316905">
    <property type="component" value="Unassembled WGS sequence"/>
</dbReference>
<dbReference type="PANTHER" id="PTHR13369">
    <property type="match status" value="1"/>
</dbReference>
<sequence>MIRPGMSPLHSASFLQTHDLYDRFQALDAFLIEHQPLWRPKPFTMLTLLWEADYPLLSAWLRSRTLEEADRVHTQLHLLNAPPPFNQWLRQAMALSVIGELPSQYTQTPSATPADVPGRKWQQVEAFARHAQFLHTPTHWLDWCSGKGHLGRHLAANGAALDCLEFDVALVEEGQRLSNRSQLNANHYVQDVLSDTVTMRLNASHTPVALHACGDLHIRLLEIATRAGCKAMAIAPCCYNRITSDQHQPLSRPALSSPLRLNRDDLSLPLCETVTANLRTRQQRDVSMARRLGFDLLQRDLSGLDEYLPTPSLPTSWLKKSYRDYCYDLAALKQLPVPAERNWQVLERKGWERLAIVRNLELVRGLFRRPLEVWLLLDRALFLKEQGYEVKLGQFCNYSLTPRNLMLVAERS</sequence>
<name>A0A562QIK4_9PSED</name>
<dbReference type="SUPFAM" id="SSF53335">
    <property type="entry name" value="S-adenosyl-L-methionine-dependent methyltransferases"/>
    <property type="match status" value="1"/>
</dbReference>
<gene>
    <name evidence="2" type="ORF">IQ22_01049</name>
</gene>
<comment type="caution">
    <text evidence="2">The sequence shown here is derived from an EMBL/GenBank/DDBJ whole genome shotgun (WGS) entry which is preliminary data.</text>
</comment>
<proteinExistence type="predicted"/>
<keyword evidence="2" id="KW-0808">Transferase</keyword>
<protein>
    <submittedName>
        <fullName evidence="2">Methyltransferase family protein</fullName>
    </submittedName>
</protein>
<keyword evidence="2" id="KW-0489">Methyltransferase</keyword>
<dbReference type="EMBL" id="VLKY01000003">
    <property type="protein sequence ID" value="TWI56598.1"/>
    <property type="molecule type" value="Genomic_DNA"/>
</dbReference>
<organism evidence="2 3">
    <name type="scientific">Pseudomonas duriflava</name>
    <dbReference type="NCBI Taxonomy" id="459528"/>
    <lineage>
        <taxon>Bacteria</taxon>
        <taxon>Pseudomonadati</taxon>
        <taxon>Pseudomonadota</taxon>
        <taxon>Gammaproteobacteria</taxon>
        <taxon>Pseudomonadales</taxon>
        <taxon>Pseudomonadaceae</taxon>
        <taxon>Pseudomonas</taxon>
    </lineage>
</organism>
<evidence type="ECO:0000259" key="1">
    <source>
        <dbReference type="Pfam" id="PF13679"/>
    </source>
</evidence>
<dbReference type="GO" id="GO:0008168">
    <property type="term" value="F:methyltransferase activity"/>
    <property type="evidence" value="ECO:0007669"/>
    <property type="project" value="UniProtKB-KW"/>
</dbReference>
<dbReference type="InterPro" id="IPR029063">
    <property type="entry name" value="SAM-dependent_MTases_sf"/>
</dbReference>
<dbReference type="AlphaFoldDB" id="A0A562QIK4"/>
<dbReference type="InterPro" id="IPR025714">
    <property type="entry name" value="Methyltranfer_dom"/>
</dbReference>
<dbReference type="PANTHER" id="PTHR13369:SF0">
    <property type="entry name" value="GLUTATHIONE S-TRANSFERASE C-TERMINAL DOMAIN-CONTAINING PROTEIN"/>
    <property type="match status" value="1"/>
</dbReference>
<evidence type="ECO:0000313" key="3">
    <source>
        <dbReference type="Proteomes" id="UP000316905"/>
    </source>
</evidence>
<dbReference type="Pfam" id="PF13679">
    <property type="entry name" value="Methyltransf_32"/>
    <property type="match status" value="1"/>
</dbReference>
<dbReference type="GO" id="GO:0032259">
    <property type="term" value="P:methylation"/>
    <property type="evidence" value="ECO:0007669"/>
    <property type="project" value="UniProtKB-KW"/>
</dbReference>
<feature type="domain" description="Methyltransferase" evidence="1">
    <location>
        <begin position="119"/>
        <end position="243"/>
    </location>
</feature>
<evidence type="ECO:0000313" key="2">
    <source>
        <dbReference type="EMBL" id="TWI56598.1"/>
    </source>
</evidence>
<reference evidence="2 3" key="1">
    <citation type="journal article" date="2015" name="Stand. Genomic Sci.">
        <title>Genomic Encyclopedia of Bacterial and Archaeal Type Strains, Phase III: the genomes of soil and plant-associated and newly described type strains.</title>
        <authorList>
            <person name="Whitman W.B."/>
            <person name="Woyke T."/>
            <person name="Klenk H.P."/>
            <person name="Zhou Y."/>
            <person name="Lilburn T.G."/>
            <person name="Beck B.J."/>
            <person name="De Vos P."/>
            <person name="Vandamme P."/>
            <person name="Eisen J.A."/>
            <person name="Garrity G."/>
            <person name="Hugenholtz P."/>
            <person name="Kyrpides N.C."/>
        </authorList>
    </citation>
    <scope>NUCLEOTIDE SEQUENCE [LARGE SCALE GENOMIC DNA]</scope>
    <source>
        <strain evidence="2 3">CGMCC 1.6858</strain>
    </source>
</reference>
<keyword evidence="3" id="KW-1185">Reference proteome</keyword>
<accession>A0A562QIK4</accession>